<accession>A0ABP1PQQ0</accession>
<name>A0ABP1PQQ0_9HEXA</name>
<protein>
    <submittedName>
        <fullName evidence="1">Uncharacterized protein</fullName>
    </submittedName>
</protein>
<proteinExistence type="predicted"/>
<organism evidence="1 2">
    <name type="scientific">Orchesella dallaii</name>
    <dbReference type="NCBI Taxonomy" id="48710"/>
    <lineage>
        <taxon>Eukaryota</taxon>
        <taxon>Metazoa</taxon>
        <taxon>Ecdysozoa</taxon>
        <taxon>Arthropoda</taxon>
        <taxon>Hexapoda</taxon>
        <taxon>Collembola</taxon>
        <taxon>Entomobryomorpha</taxon>
        <taxon>Entomobryoidea</taxon>
        <taxon>Orchesellidae</taxon>
        <taxon>Orchesellinae</taxon>
        <taxon>Orchesella</taxon>
    </lineage>
</organism>
<gene>
    <name evidence="1" type="ORF">ODALV1_LOCUS819</name>
</gene>
<comment type="caution">
    <text evidence="1">The sequence shown here is derived from an EMBL/GenBank/DDBJ whole genome shotgun (WGS) entry which is preliminary data.</text>
</comment>
<sequence length="99" mass="11362">MHSLKYCLLMFVGKLANTMNRKKHYTVNIALPVTNNMPAINCAVSYASSSSCRNDYPTKKSFYYFLLMYLSWIQISAETTWTVNVNRKVYNVGANSVIF</sequence>
<evidence type="ECO:0000313" key="1">
    <source>
        <dbReference type="EMBL" id="CAL8069533.1"/>
    </source>
</evidence>
<dbReference type="EMBL" id="CAXLJM020000004">
    <property type="protein sequence ID" value="CAL8069533.1"/>
    <property type="molecule type" value="Genomic_DNA"/>
</dbReference>
<evidence type="ECO:0000313" key="2">
    <source>
        <dbReference type="Proteomes" id="UP001642540"/>
    </source>
</evidence>
<keyword evidence="2" id="KW-1185">Reference proteome</keyword>
<dbReference type="Proteomes" id="UP001642540">
    <property type="component" value="Unassembled WGS sequence"/>
</dbReference>
<reference evidence="1 2" key="1">
    <citation type="submission" date="2024-08" db="EMBL/GenBank/DDBJ databases">
        <authorList>
            <person name="Cucini C."/>
            <person name="Frati F."/>
        </authorList>
    </citation>
    <scope>NUCLEOTIDE SEQUENCE [LARGE SCALE GENOMIC DNA]</scope>
</reference>